<dbReference type="InterPro" id="IPR012677">
    <property type="entry name" value="Nucleotide-bd_a/b_plait_sf"/>
</dbReference>
<dbReference type="GO" id="GO:0003723">
    <property type="term" value="F:RNA binding"/>
    <property type="evidence" value="ECO:0007669"/>
    <property type="project" value="UniProtKB-UniRule"/>
</dbReference>
<dbReference type="GO" id="GO:0005634">
    <property type="term" value="C:nucleus"/>
    <property type="evidence" value="ECO:0007669"/>
    <property type="project" value="UniProtKB-SubCell"/>
</dbReference>
<feature type="non-terminal residue" evidence="6">
    <location>
        <position position="1"/>
    </location>
</feature>
<dbReference type="InterPro" id="IPR034870">
    <property type="entry name" value="TET_fam"/>
</dbReference>
<dbReference type="PANTHER" id="PTHR23238">
    <property type="entry name" value="RNA BINDING PROTEIN"/>
    <property type="match status" value="1"/>
</dbReference>
<dbReference type="SUPFAM" id="SSF54928">
    <property type="entry name" value="RNA-binding domain, RBD"/>
    <property type="match status" value="1"/>
</dbReference>
<sequence length="55" mass="6187">AINIYTDKDSGKPKGDATLSYEEPICAKAAVEHFDGKEFQGRRLKVSMARRKPMM</sequence>
<evidence type="ECO:0000313" key="7">
    <source>
        <dbReference type="Proteomes" id="UP000657035"/>
    </source>
</evidence>
<evidence type="ECO:0000256" key="3">
    <source>
        <dbReference type="ARBA" id="ARBA00023242"/>
    </source>
</evidence>
<name>A0A851QIE5_ANHAN</name>
<accession>A0A851QIE5</accession>
<dbReference type="OrthoDB" id="76445at2759"/>
<evidence type="ECO:0000259" key="5">
    <source>
        <dbReference type="PROSITE" id="PS50102"/>
    </source>
</evidence>
<dbReference type="InterPro" id="IPR000504">
    <property type="entry name" value="RRM_dom"/>
</dbReference>
<evidence type="ECO:0000256" key="1">
    <source>
        <dbReference type="ARBA" id="ARBA00004123"/>
    </source>
</evidence>
<evidence type="ECO:0000313" key="6">
    <source>
        <dbReference type="EMBL" id="NXC78916.1"/>
    </source>
</evidence>
<protein>
    <submittedName>
        <fullName evidence="6">EWS protein</fullName>
    </submittedName>
</protein>
<keyword evidence="7" id="KW-1185">Reference proteome</keyword>
<organism evidence="6 7">
    <name type="scientific">Anhinga anhinga</name>
    <name type="common">Anhinga</name>
    <name type="synonym">Plotus anhinga</name>
    <dbReference type="NCBI Taxonomy" id="56067"/>
    <lineage>
        <taxon>Eukaryota</taxon>
        <taxon>Metazoa</taxon>
        <taxon>Chordata</taxon>
        <taxon>Craniata</taxon>
        <taxon>Vertebrata</taxon>
        <taxon>Euteleostomi</taxon>
        <taxon>Archelosauria</taxon>
        <taxon>Archosauria</taxon>
        <taxon>Dinosauria</taxon>
        <taxon>Saurischia</taxon>
        <taxon>Theropoda</taxon>
        <taxon>Coelurosauria</taxon>
        <taxon>Aves</taxon>
        <taxon>Neognathae</taxon>
        <taxon>Neoaves</taxon>
        <taxon>Aequornithes</taxon>
        <taxon>Suliformes</taxon>
        <taxon>Anhingidae</taxon>
        <taxon>Anhinga</taxon>
    </lineage>
</organism>
<reference evidence="6" key="1">
    <citation type="submission" date="2019-09" db="EMBL/GenBank/DDBJ databases">
        <title>Bird 10,000 Genomes (B10K) Project - Family phase.</title>
        <authorList>
            <person name="Zhang G."/>
        </authorList>
    </citation>
    <scope>NUCLEOTIDE SEQUENCE</scope>
    <source>
        <strain evidence="6">B10K-CU-031-38</strain>
    </source>
</reference>
<gene>
    <name evidence="6" type="primary">Ewsr1_1</name>
    <name evidence="6" type="ORF">ANHANH_R14802</name>
</gene>
<dbReference type="Gene3D" id="3.30.70.330">
    <property type="match status" value="1"/>
</dbReference>
<dbReference type="AlphaFoldDB" id="A0A851QIE5"/>
<evidence type="ECO:0000256" key="4">
    <source>
        <dbReference type="PROSITE-ProRule" id="PRU00176"/>
    </source>
</evidence>
<dbReference type="PROSITE" id="PS50102">
    <property type="entry name" value="RRM"/>
    <property type="match status" value="1"/>
</dbReference>
<dbReference type="GO" id="GO:0006355">
    <property type="term" value="P:regulation of DNA-templated transcription"/>
    <property type="evidence" value="ECO:0007669"/>
    <property type="project" value="InterPro"/>
</dbReference>
<dbReference type="InterPro" id="IPR035979">
    <property type="entry name" value="RBD_domain_sf"/>
</dbReference>
<dbReference type="EMBL" id="WBMU01009447">
    <property type="protein sequence ID" value="NXC78916.1"/>
    <property type="molecule type" value="Genomic_DNA"/>
</dbReference>
<dbReference type="Proteomes" id="UP000657035">
    <property type="component" value="Unassembled WGS sequence"/>
</dbReference>
<feature type="domain" description="RRM" evidence="5">
    <location>
        <begin position="1"/>
        <end position="51"/>
    </location>
</feature>
<feature type="non-terminal residue" evidence="6">
    <location>
        <position position="55"/>
    </location>
</feature>
<comment type="subcellular location">
    <subcellularLocation>
        <location evidence="1">Nucleus</location>
    </subcellularLocation>
</comment>
<keyword evidence="2 4" id="KW-0694">RNA-binding</keyword>
<dbReference type="Pfam" id="PF00076">
    <property type="entry name" value="RRM_1"/>
    <property type="match status" value="1"/>
</dbReference>
<keyword evidence="3" id="KW-0539">Nucleus</keyword>
<evidence type="ECO:0000256" key="2">
    <source>
        <dbReference type="ARBA" id="ARBA00022884"/>
    </source>
</evidence>
<proteinExistence type="predicted"/>
<comment type="caution">
    <text evidence="6">The sequence shown here is derived from an EMBL/GenBank/DDBJ whole genome shotgun (WGS) entry which is preliminary data.</text>
</comment>